<evidence type="ECO:0000313" key="2">
    <source>
        <dbReference type="EMBL" id="KIL61666.1"/>
    </source>
</evidence>
<feature type="region of interest" description="Disordered" evidence="1">
    <location>
        <begin position="1"/>
        <end position="53"/>
    </location>
</feature>
<name>A0A0C2WXV2_AMAMK</name>
<sequence>MWSNFQSAPTCTTPITRSLDDKEGLSMPPLPKIPNDAVTDSGKAFKSDAHLDR</sequence>
<evidence type="ECO:0000313" key="3">
    <source>
        <dbReference type="Proteomes" id="UP000054549"/>
    </source>
</evidence>
<feature type="compositionally biased region" description="Polar residues" evidence="1">
    <location>
        <begin position="1"/>
        <end position="16"/>
    </location>
</feature>
<proteinExistence type="predicted"/>
<gene>
    <name evidence="2" type="ORF">M378DRAFT_166626</name>
</gene>
<dbReference type="AlphaFoldDB" id="A0A0C2WXV2"/>
<feature type="compositionally biased region" description="Basic and acidic residues" evidence="1">
    <location>
        <begin position="43"/>
        <end position="53"/>
    </location>
</feature>
<protein>
    <submittedName>
        <fullName evidence="2">Uncharacterized protein</fullName>
    </submittedName>
</protein>
<dbReference type="InParanoid" id="A0A0C2WXV2"/>
<dbReference type="EMBL" id="KN818281">
    <property type="protein sequence ID" value="KIL61666.1"/>
    <property type="molecule type" value="Genomic_DNA"/>
</dbReference>
<evidence type="ECO:0000256" key="1">
    <source>
        <dbReference type="SAM" id="MobiDB-lite"/>
    </source>
</evidence>
<dbReference type="Proteomes" id="UP000054549">
    <property type="component" value="Unassembled WGS sequence"/>
</dbReference>
<keyword evidence="3" id="KW-1185">Reference proteome</keyword>
<accession>A0A0C2WXV2</accession>
<dbReference type="HOGENOM" id="CLU_3068180_0_0_1"/>
<organism evidence="2 3">
    <name type="scientific">Amanita muscaria (strain Koide BX008)</name>
    <dbReference type="NCBI Taxonomy" id="946122"/>
    <lineage>
        <taxon>Eukaryota</taxon>
        <taxon>Fungi</taxon>
        <taxon>Dikarya</taxon>
        <taxon>Basidiomycota</taxon>
        <taxon>Agaricomycotina</taxon>
        <taxon>Agaricomycetes</taxon>
        <taxon>Agaricomycetidae</taxon>
        <taxon>Agaricales</taxon>
        <taxon>Pluteineae</taxon>
        <taxon>Amanitaceae</taxon>
        <taxon>Amanita</taxon>
    </lineage>
</organism>
<reference evidence="2 3" key="1">
    <citation type="submission" date="2014-04" db="EMBL/GenBank/DDBJ databases">
        <title>Evolutionary Origins and Diversification of the Mycorrhizal Mutualists.</title>
        <authorList>
            <consortium name="DOE Joint Genome Institute"/>
            <consortium name="Mycorrhizal Genomics Consortium"/>
            <person name="Kohler A."/>
            <person name="Kuo A."/>
            <person name="Nagy L.G."/>
            <person name="Floudas D."/>
            <person name="Copeland A."/>
            <person name="Barry K.W."/>
            <person name="Cichocki N."/>
            <person name="Veneault-Fourrey C."/>
            <person name="LaButti K."/>
            <person name="Lindquist E.A."/>
            <person name="Lipzen A."/>
            <person name="Lundell T."/>
            <person name="Morin E."/>
            <person name="Murat C."/>
            <person name="Riley R."/>
            <person name="Ohm R."/>
            <person name="Sun H."/>
            <person name="Tunlid A."/>
            <person name="Henrissat B."/>
            <person name="Grigoriev I.V."/>
            <person name="Hibbett D.S."/>
            <person name="Martin F."/>
        </authorList>
    </citation>
    <scope>NUCLEOTIDE SEQUENCE [LARGE SCALE GENOMIC DNA]</scope>
    <source>
        <strain evidence="2 3">Koide BX008</strain>
    </source>
</reference>